<gene>
    <name evidence="6" type="ORF">HH308_28965</name>
</gene>
<keyword evidence="1" id="KW-0678">Repressor</keyword>
<dbReference type="AlphaFoldDB" id="A0A848L3Y4"/>
<comment type="caution">
    <text evidence="6">The sequence shown here is derived from an EMBL/GenBank/DDBJ whole genome shotgun (WGS) entry which is preliminary data.</text>
</comment>
<evidence type="ECO:0000256" key="2">
    <source>
        <dbReference type="ARBA" id="ARBA00023015"/>
    </source>
</evidence>
<proteinExistence type="predicted"/>
<keyword evidence="3" id="KW-0238">DNA-binding</keyword>
<dbReference type="Pfam" id="PF13411">
    <property type="entry name" value="MerR_1"/>
    <property type="match status" value="1"/>
</dbReference>
<evidence type="ECO:0000313" key="6">
    <source>
        <dbReference type="EMBL" id="NMO05257.1"/>
    </source>
</evidence>
<dbReference type="GO" id="GO:0003677">
    <property type="term" value="F:DNA binding"/>
    <property type="evidence" value="ECO:0007669"/>
    <property type="project" value="UniProtKB-KW"/>
</dbReference>
<organism evidence="6 7">
    <name type="scientific">Gordonia asplenii</name>
    <dbReference type="NCBI Taxonomy" id="2725283"/>
    <lineage>
        <taxon>Bacteria</taxon>
        <taxon>Bacillati</taxon>
        <taxon>Actinomycetota</taxon>
        <taxon>Actinomycetes</taxon>
        <taxon>Mycobacteriales</taxon>
        <taxon>Gordoniaceae</taxon>
        <taxon>Gordonia</taxon>
    </lineage>
</organism>
<evidence type="ECO:0000256" key="1">
    <source>
        <dbReference type="ARBA" id="ARBA00022491"/>
    </source>
</evidence>
<name>A0A848L3Y4_9ACTN</name>
<protein>
    <submittedName>
        <fullName evidence="6">MerR family transcriptional regulator</fullName>
    </submittedName>
</protein>
<dbReference type="Proteomes" id="UP000550729">
    <property type="component" value="Unassembled WGS sequence"/>
</dbReference>
<dbReference type="EMBL" id="JABBNB010000059">
    <property type="protein sequence ID" value="NMO05257.1"/>
    <property type="molecule type" value="Genomic_DNA"/>
</dbReference>
<reference evidence="6 7" key="1">
    <citation type="submission" date="2020-04" db="EMBL/GenBank/DDBJ databases">
        <title>Gordonia sp. nov. TBRC 11910.</title>
        <authorList>
            <person name="Suriyachadkun C."/>
        </authorList>
    </citation>
    <scope>NUCLEOTIDE SEQUENCE [LARGE SCALE GENOMIC DNA]</scope>
    <source>
        <strain evidence="6 7">TBRC 11910</strain>
    </source>
</reference>
<dbReference type="SUPFAM" id="SSF46955">
    <property type="entry name" value="Putative DNA-binding domain"/>
    <property type="match status" value="1"/>
</dbReference>
<dbReference type="InterPro" id="IPR047057">
    <property type="entry name" value="MerR_fam"/>
</dbReference>
<dbReference type="PANTHER" id="PTHR30204:SF69">
    <property type="entry name" value="MERR-FAMILY TRANSCRIPTIONAL REGULATOR"/>
    <property type="match status" value="1"/>
</dbReference>
<keyword evidence="7" id="KW-1185">Reference proteome</keyword>
<dbReference type="PRINTS" id="PR00040">
    <property type="entry name" value="HTHMERR"/>
</dbReference>
<dbReference type="SMART" id="SM00422">
    <property type="entry name" value="HTH_MERR"/>
    <property type="match status" value="1"/>
</dbReference>
<evidence type="ECO:0000259" key="5">
    <source>
        <dbReference type="PROSITE" id="PS50937"/>
    </source>
</evidence>
<dbReference type="PANTHER" id="PTHR30204">
    <property type="entry name" value="REDOX-CYCLING DRUG-SENSING TRANSCRIPTIONAL ACTIVATOR SOXR"/>
    <property type="match status" value="1"/>
</dbReference>
<evidence type="ECO:0000313" key="7">
    <source>
        <dbReference type="Proteomes" id="UP000550729"/>
    </source>
</evidence>
<dbReference type="GO" id="GO:0003700">
    <property type="term" value="F:DNA-binding transcription factor activity"/>
    <property type="evidence" value="ECO:0007669"/>
    <property type="project" value="InterPro"/>
</dbReference>
<keyword evidence="2" id="KW-0805">Transcription regulation</keyword>
<evidence type="ECO:0000256" key="3">
    <source>
        <dbReference type="ARBA" id="ARBA00023125"/>
    </source>
</evidence>
<dbReference type="PROSITE" id="PS50937">
    <property type="entry name" value="HTH_MERR_2"/>
    <property type="match status" value="1"/>
</dbReference>
<accession>A0A848L3Y4</accession>
<keyword evidence="4" id="KW-0804">Transcription</keyword>
<dbReference type="RefSeq" id="WP_170197761.1">
    <property type="nucleotide sequence ID" value="NZ_JABBNB010000059.1"/>
</dbReference>
<dbReference type="InterPro" id="IPR000551">
    <property type="entry name" value="MerR-type_HTH_dom"/>
</dbReference>
<dbReference type="Gene3D" id="1.10.1660.10">
    <property type="match status" value="1"/>
</dbReference>
<dbReference type="CDD" id="cd04780">
    <property type="entry name" value="HTH_MerR-like_sg5"/>
    <property type="match status" value="1"/>
</dbReference>
<feature type="domain" description="HTH merR-type" evidence="5">
    <location>
        <begin position="1"/>
        <end position="70"/>
    </location>
</feature>
<evidence type="ECO:0000256" key="4">
    <source>
        <dbReference type="ARBA" id="ARBA00023163"/>
    </source>
</evidence>
<dbReference type="InterPro" id="IPR009061">
    <property type="entry name" value="DNA-bd_dom_put_sf"/>
</dbReference>
<sequence length="214" mass="23126">MQISELASTTGHTVATVKFYLRSGLLPAGERTSATRAVYDDSHVQRLRLIRALTDIGGLSLAQVRAVLDTLDDDAPSPSHVLGAAYLAFADRAPTRSDGRVRRILVDLGWSPHEKDPYLAHIEEIVATLDDLDVPISDDALRVYADAAMRVATVDIDRTDTDDLSRGLTVMATGTILYEPILAGLRRLAHAQIITARFDAAPAGSGADHDKMAR</sequence>